<accession>E3NFQ7</accession>
<organism evidence="5">
    <name type="scientific">Caenorhabditis remanei</name>
    <name type="common">Caenorhabditis vulgaris</name>
    <dbReference type="NCBI Taxonomy" id="31234"/>
    <lineage>
        <taxon>Eukaryota</taxon>
        <taxon>Metazoa</taxon>
        <taxon>Ecdysozoa</taxon>
        <taxon>Nematoda</taxon>
        <taxon>Chromadorea</taxon>
        <taxon>Rhabditida</taxon>
        <taxon>Rhabditina</taxon>
        <taxon>Rhabditomorpha</taxon>
        <taxon>Rhabditoidea</taxon>
        <taxon>Rhabditidae</taxon>
        <taxon>Peloderinae</taxon>
        <taxon>Caenorhabditis</taxon>
    </lineage>
</organism>
<evidence type="ECO:0000256" key="1">
    <source>
        <dbReference type="SAM" id="MobiDB-lite"/>
    </source>
</evidence>
<keyword evidence="5" id="KW-1185">Reference proteome</keyword>
<evidence type="ECO:0000256" key="2">
    <source>
        <dbReference type="SAM" id="Phobius"/>
    </source>
</evidence>
<keyword evidence="2" id="KW-1133">Transmembrane helix</keyword>
<keyword evidence="2" id="KW-0812">Transmembrane</keyword>
<evidence type="ECO:0000259" key="3">
    <source>
        <dbReference type="Pfam" id="PF07245"/>
    </source>
</evidence>
<proteinExistence type="predicted"/>
<dbReference type="Gene3D" id="2.60.40.3770">
    <property type="match status" value="1"/>
</dbReference>
<feature type="transmembrane region" description="Helical" evidence="2">
    <location>
        <begin position="429"/>
        <end position="456"/>
    </location>
</feature>
<dbReference type="AlphaFoldDB" id="E3NFQ7"/>
<feature type="domain" description="Phlebovirus glycoprotein G2 fusion" evidence="3">
    <location>
        <begin position="50"/>
        <end position="276"/>
    </location>
</feature>
<keyword evidence="2" id="KW-0472">Membrane</keyword>
<dbReference type="InParanoid" id="E3NFQ7"/>
<dbReference type="InterPro" id="IPR009878">
    <property type="entry name" value="Phlebovirus_G2_fusion"/>
</dbReference>
<dbReference type="Proteomes" id="UP000008281">
    <property type="component" value="Unassembled WGS sequence"/>
</dbReference>
<dbReference type="OrthoDB" id="5868079at2759"/>
<dbReference type="Pfam" id="PF07245">
    <property type="entry name" value="Phlebovirus_G2"/>
    <property type="match status" value="1"/>
</dbReference>
<dbReference type="STRING" id="31234.E3NFQ7"/>
<reference evidence="4" key="1">
    <citation type="submission" date="2007-07" db="EMBL/GenBank/DDBJ databases">
        <title>PCAP assembly of the Caenorhabditis remanei genome.</title>
        <authorList>
            <consortium name="The Caenorhabditis remanei Sequencing Consortium"/>
            <person name="Wilson R.K."/>
        </authorList>
    </citation>
    <scope>NUCLEOTIDE SEQUENCE [LARGE SCALE GENOMIC DNA]</scope>
    <source>
        <strain evidence="4">PB4641</strain>
    </source>
</reference>
<name>E3NFQ7_CAERE</name>
<dbReference type="EMBL" id="DS268641">
    <property type="protein sequence ID" value="EFO96472.1"/>
    <property type="molecule type" value="Genomic_DNA"/>
</dbReference>
<evidence type="ECO:0000313" key="4">
    <source>
        <dbReference type="EMBL" id="EFO96472.1"/>
    </source>
</evidence>
<dbReference type="PANTHER" id="PTHR22955:SF77">
    <property type="entry name" value="ASPARTIC PUTATIVE DOMAIN-CONTAINING PROTEIN-RELATED"/>
    <property type="match status" value="1"/>
</dbReference>
<evidence type="ECO:0000313" key="5">
    <source>
        <dbReference type="Proteomes" id="UP000008281"/>
    </source>
</evidence>
<dbReference type="HOGENOM" id="CLU_580373_0_0_1"/>
<protein>
    <recommendedName>
        <fullName evidence="3">Phlebovirus glycoprotein G2 fusion domain-containing protein</fullName>
    </recommendedName>
</protein>
<sequence>MAPRLHQRSSSPQGLFPPPRKDINLPTTSRRYCAYQPTFHQINYLAARKDLQPEDGITEFPAIAMDGPGFSKCYRCCGCVTCDCGSCTPSCLFSRISAEPLSFSIYEIFQCPTWNTKLEISVTINNITTVHYIDHGIPLQLENNMSLIITGFSTPPSPIHGALFLRRINLDGPSGISYSLSQPAEAGRPLKGTLSEVQCSTAEDATDFNCIFDEDVCNCFPQGTVLKCDCLVLDIEEIMIRNAINNTAVEGSFILQHEDNKVKTRTTSSGLLSMQLQLTNYTIHRVVKEDNCEIKKAEVTGCHSCSTGGQIMVFCKSTTFPHIISTIECSSFTSFANCSVHGETSTLQIFSNQINIAENCSSYCGPKKFFFTVNGTLSTVATFNKSLSQKFVRVQELLSSNTIWSDIMEYCSSIWNQITDYIGSIMEHWLLSIVITIICILLLIRCCRFCFCCRYFRRREYRRYYRRKFRI</sequence>
<gene>
    <name evidence="4" type="ORF">CRE_20973</name>
</gene>
<dbReference type="eggNOG" id="KOG0017">
    <property type="taxonomic scope" value="Eukaryota"/>
</dbReference>
<dbReference type="PANTHER" id="PTHR22955">
    <property type="entry name" value="RETROTRANSPOSON"/>
    <property type="match status" value="1"/>
</dbReference>
<feature type="region of interest" description="Disordered" evidence="1">
    <location>
        <begin position="1"/>
        <end position="23"/>
    </location>
</feature>